<dbReference type="InterPro" id="IPR040686">
    <property type="entry name" value="PurK_C"/>
</dbReference>
<dbReference type="SUPFAM" id="SSF52440">
    <property type="entry name" value="PreATP-grasp domain"/>
    <property type="match status" value="1"/>
</dbReference>
<evidence type="ECO:0000313" key="7">
    <source>
        <dbReference type="EMBL" id="MBM7657588.1"/>
    </source>
</evidence>
<comment type="catalytic activity">
    <reaction evidence="4 5">
        <text>5-amino-1-(5-phospho-beta-D-ribosyl)imidazole + hydrogencarbonate + ATP = 5-carboxyamino-1-(5-phospho-D-ribosyl)imidazole + ADP + phosphate + 2 H(+)</text>
        <dbReference type="Rhea" id="RHEA:19317"/>
        <dbReference type="ChEBI" id="CHEBI:15378"/>
        <dbReference type="ChEBI" id="CHEBI:17544"/>
        <dbReference type="ChEBI" id="CHEBI:30616"/>
        <dbReference type="ChEBI" id="CHEBI:43474"/>
        <dbReference type="ChEBI" id="CHEBI:58730"/>
        <dbReference type="ChEBI" id="CHEBI:137981"/>
        <dbReference type="ChEBI" id="CHEBI:456216"/>
        <dbReference type="EC" id="6.3.4.18"/>
    </reaction>
</comment>
<evidence type="ECO:0000256" key="5">
    <source>
        <dbReference type="RuleBase" id="RU361200"/>
    </source>
</evidence>
<dbReference type="InterPro" id="IPR003135">
    <property type="entry name" value="ATP-grasp_carboxylate-amine"/>
</dbReference>
<dbReference type="NCBIfam" id="TIGR01161">
    <property type="entry name" value="purK"/>
    <property type="match status" value="1"/>
</dbReference>
<feature type="binding site" evidence="4">
    <location>
        <position position="191"/>
    </location>
    <ligand>
        <name>ATP</name>
        <dbReference type="ChEBI" id="CHEBI:30616"/>
    </ligand>
</feature>
<feature type="binding site" evidence="4">
    <location>
        <position position="214"/>
    </location>
    <ligand>
        <name>ATP</name>
        <dbReference type="ChEBI" id="CHEBI:30616"/>
    </ligand>
</feature>
<feature type="binding site" evidence="4">
    <location>
        <begin position="153"/>
        <end position="159"/>
    </location>
    <ligand>
        <name>ATP</name>
        <dbReference type="ChEBI" id="CHEBI:30616"/>
    </ligand>
</feature>
<dbReference type="InterPro" id="IPR011761">
    <property type="entry name" value="ATP-grasp"/>
</dbReference>
<proteinExistence type="inferred from homology"/>
<dbReference type="Gene3D" id="3.40.50.20">
    <property type="match status" value="1"/>
</dbReference>
<dbReference type="RefSeq" id="WP_205005923.1">
    <property type="nucleotide sequence ID" value="NZ_CBCRXA010000011.1"/>
</dbReference>
<dbReference type="PROSITE" id="PS50975">
    <property type="entry name" value="ATP_GRASP"/>
    <property type="match status" value="1"/>
</dbReference>
<keyword evidence="3 4" id="KW-0067">ATP-binding</keyword>
<evidence type="ECO:0000259" key="6">
    <source>
        <dbReference type="PROSITE" id="PS50975"/>
    </source>
</evidence>
<comment type="function">
    <text evidence="4">Catalyzes the ATP-dependent conversion of 5-aminoimidazole ribonucleotide (AIR) and HCO(3)(-) to N5-carboxyaminoimidazole ribonucleotide (N5-CAIR).</text>
</comment>
<dbReference type="Pfam" id="PF22660">
    <property type="entry name" value="RS_preATP-grasp-like"/>
    <property type="match status" value="1"/>
</dbReference>
<sequence>MTQQTILPGQTIGILGGGQLGRMMAIAAKQMGYRIAVLDPTEDCPCAQVADKAIVADYADPDAAKEMAACADVVTYEFENVDVQTADYLQTHSYLPQGFRLLEITKDRLNEKAAIQAAGLPVVPYLPVRNEEELEKAIRTIDFPSVLKTTEGGYDGKGQYVLHDQADLEEARPYIGKIPFELEKWMPFEKEISVIVVRSTTGETSVFPVAENIHRHNILHHTLVPARINEKLHAEAAQYALRLAEAFHLVGTLAVEMFVGTDGKVYVNETAPRPHNSGHYSIDACETSQFEQHIRAICGLPLGSTDLLKPVIMVNILGQHVQPLLDKIPELSAGAHLHLYGKAEAREGRKMGHLNILGATVETAIADAQKLAVWKIEEEVGQNQ</sequence>
<evidence type="ECO:0000313" key="8">
    <source>
        <dbReference type="Proteomes" id="UP000823201"/>
    </source>
</evidence>
<keyword evidence="8" id="KW-1185">Reference proteome</keyword>
<dbReference type="SUPFAM" id="SSF56059">
    <property type="entry name" value="Glutathione synthetase ATP-binding domain-like"/>
    <property type="match status" value="1"/>
</dbReference>
<keyword evidence="1 4" id="KW-0547">Nucleotide-binding</keyword>
<comment type="pathway">
    <text evidence="4 5">Purine metabolism; IMP biosynthesis via de novo pathway; 5-amino-1-(5-phospho-D-ribosyl)imidazole-4-carboxylate from 5-amino-1-(5-phospho-D-ribosyl)imidazole (N5-CAIR route): step 1/2.</text>
</comment>
<feature type="binding site" evidence="4">
    <location>
        <begin position="268"/>
        <end position="269"/>
    </location>
    <ligand>
        <name>ATP</name>
        <dbReference type="ChEBI" id="CHEBI:30616"/>
    </ligand>
</feature>
<comment type="subunit">
    <text evidence="4 5">Homodimer.</text>
</comment>
<dbReference type="GO" id="GO:0034028">
    <property type="term" value="F:5-(carboxyamino)imidazole ribonucleotide synthase activity"/>
    <property type="evidence" value="ECO:0007669"/>
    <property type="project" value="UniProtKB-EC"/>
</dbReference>
<dbReference type="Proteomes" id="UP000823201">
    <property type="component" value="Unassembled WGS sequence"/>
</dbReference>
<dbReference type="InterPro" id="IPR005875">
    <property type="entry name" value="PurK"/>
</dbReference>
<comment type="caution">
    <text evidence="7">The sequence shown here is derived from an EMBL/GenBank/DDBJ whole genome shotgun (WGS) entry which is preliminary data.</text>
</comment>
<dbReference type="EC" id="6.3.4.18" evidence="4 5"/>
<reference evidence="7 8" key="1">
    <citation type="submission" date="2021-01" db="EMBL/GenBank/DDBJ databases">
        <title>Genomic Encyclopedia of Type Strains, Phase IV (KMG-IV): sequencing the most valuable type-strain genomes for metagenomic binning, comparative biology and taxonomic classification.</title>
        <authorList>
            <person name="Goeker M."/>
        </authorList>
    </citation>
    <scope>NUCLEOTIDE SEQUENCE [LARGE SCALE GENOMIC DNA]</scope>
    <source>
        <strain evidence="7 8">DSM 100968</strain>
    </source>
</reference>
<protein>
    <recommendedName>
        <fullName evidence="4 5">N5-carboxyaminoimidazole ribonucleotide synthase</fullName>
        <shortName evidence="4 5">N5-CAIR synthase</shortName>
        <ecNumber evidence="4 5">6.3.4.18</ecNumber>
    </recommendedName>
    <alternativeName>
        <fullName evidence="4 5">5-(carboxyamino)imidazole ribonucleotide synthetase</fullName>
    </alternativeName>
</protein>
<dbReference type="InterPro" id="IPR013815">
    <property type="entry name" value="ATP_grasp_subdomain_1"/>
</dbReference>
<comment type="similarity">
    <text evidence="4 5">Belongs to the PurK/PurT family.</text>
</comment>
<dbReference type="NCBIfam" id="NF004679">
    <property type="entry name" value="PRK06019.1-5"/>
    <property type="match status" value="1"/>
</dbReference>
<dbReference type="HAMAP" id="MF_01928">
    <property type="entry name" value="PurK"/>
    <property type="match status" value="1"/>
</dbReference>
<dbReference type="EMBL" id="JAFBEV010000006">
    <property type="protein sequence ID" value="MBM7657588.1"/>
    <property type="molecule type" value="Genomic_DNA"/>
</dbReference>
<comment type="caution">
    <text evidence="4">Lacks conserved residue(s) required for the propagation of feature annotation.</text>
</comment>
<dbReference type="PANTHER" id="PTHR11609:SF5">
    <property type="entry name" value="PHOSPHORIBOSYLAMINOIMIDAZOLE CARBOXYLASE"/>
    <property type="match status" value="1"/>
</dbReference>
<dbReference type="Gene3D" id="3.30.1490.20">
    <property type="entry name" value="ATP-grasp fold, A domain"/>
    <property type="match status" value="1"/>
</dbReference>
<dbReference type="InterPro" id="IPR054350">
    <property type="entry name" value="PurT/PurK_preATP-grasp"/>
</dbReference>
<keyword evidence="2 4" id="KW-0658">Purine biosynthesis</keyword>
<name>A0ABS2Q727_9BACL</name>
<dbReference type="NCBIfam" id="NF004676">
    <property type="entry name" value="PRK06019.1-2"/>
    <property type="match status" value="1"/>
</dbReference>
<evidence type="ECO:0000256" key="2">
    <source>
        <dbReference type="ARBA" id="ARBA00022755"/>
    </source>
</evidence>
<dbReference type="PANTHER" id="PTHR11609">
    <property type="entry name" value="PURINE BIOSYNTHESIS PROTEIN 6/7, PUR6/7"/>
    <property type="match status" value="1"/>
</dbReference>
<dbReference type="SUPFAM" id="SSF51246">
    <property type="entry name" value="Rudiment single hybrid motif"/>
    <property type="match status" value="1"/>
</dbReference>
<evidence type="ECO:0000256" key="1">
    <source>
        <dbReference type="ARBA" id="ARBA00022741"/>
    </source>
</evidence>
<feature type="domain" description="ATP-grasp" evidence="6">
    <location>
        <begin position="112"/>
        <end position="298"/>
    </location>
</feature>
<dbReference type="InterPro" id="IPR011054">
    <property type="entry name" value="Rudment_hybrid_motif"/>
</dbReference>
<organism evidence="7 8">
    <name type="scientific">Sporolactobacillus spathodeae</name>
    <dbReference type="NCBI Taxonomy" id="1465502"/>
    <lineage>
        <taxon>Bacteria</taxon>
        <taxon>Bacillati</taxon>
        <taxon>Bacillota</taxon>
        <taxon>Bacilli</taxon>
        <taxon>Bacillales</taxon>
        <taxon>Sporolactobacillaceae</taxon>
        <taxon>Sporolactobacillus</taxon>
    </lineage>
</organism>
<feature type="binding site" evidence="4">
    <location>
        <position position="108"/>
    </location>
    <ligand>
        <name>ATP</name>
        <dbReference type="ChEBI" id="CHEBI:30616"/>
    </ligand>
</feature>
<feature type="binding site" evidence="4">
    <location>
        <position position="148"/>
    </location>
    <ligand>
        <name>ATP</name>
        <dbReference type="ChEBI" id="CHEBI:30616"/>
    </ligand>
</feature>
<evidence type="ECO:0000256" key="3">
    <source>
        <dbReference type="ARBA" id="ARBA00022840"/>
    </source>
</evidence>
<gene>
    <name evidence="4 5" type="primary">purK</name>
    <name evidence="7" type="ORF">JOC27_001037</name>
</gene>
<dbReference type="NCBIfam" id="NF004675">
    <property type="entry name" value="PRK06019.1-1"/>
    <property type="match status" value="1"/>
</dbReference>
<dbReference type="Pfam" id="PF02222">
    <property type="entry name" value="ATP-grasp"/>
    <property type="match status" value="1"/>
</dbReference>
<accession>A0ABS2Q727</accession>
<dbReference type="Pfam" id="PF17769">
    <property type="entry name" value="PurK_C"/>
    <property type="match status" value="1"/>
</dbReference>
<comment type="function">
    <text evidence="5">Catalyzes the ATP-dependent conversion of 5-aminoimidazole ribonucleotide (AIR) and HCO(3)- to N5-carboxyaminoimidazole ribonucleotide (N5-CAIR).</text>
</comment>
<dbReference type="InterPro" id="IPR016185">
    <property type="entry name" value="PreATP-grasp_dom_sf"/>
</dbReference>
<evidence type="ECO:0000256" key="4">
    <source>
        <dbReference type="HAMAP-Rule" id="MF_01928"/>
    </source>
</evidence>
<keyword evidence="4 5" id="KW-0436">Ligase</keyword>
<dbReference type="Gene3D" id="3.30.470.20">
    <property type="entry name" value="ATP-grasp fold, B domain"/>
    <property type="match status" value="1"/>
</dbReference>